<name>A0ABP7P210_9SPHI</name>
<dbReference type="SUPFAM" id="SSF48371">
    <property type="entry name" value="ARM repeat"/>
    <property type="match status" value="1"/>
</dbReference>
<gene>
    <name evidence="1" type="ORF">GCM10022210_02040</name>
</gene>
<reference evidence="2" key="1">
    <citation type="journal article" date="2019" name="Int. J. Syst. Evol. Microbiol.">
        <title>The Global Catalogue of Microorganisms (GCM) 10K type strain sequencing project: providing services to taxonomists for standard genome sequencing and annotation.</title>
        <authorList>
            <consortium name="The Broad Institute Genomics Platform"/>
            <consortium name="The Broad Institute Genome Sequencing Center for Infectious Disease"/>
            <person name="Wu L."/>
            <person name="Ma J."/>
        </authorList>
    </citation>
    <scope>NUCLEOTIDE SEQUENCE [LARGE SCALE GENOMIC DNA]</scope>
    <source>
        <strain evidence="2">JCM 16601</strain>
    </source>
</reference>
<evidence type="ECO:0000313" key="2">
    <source>
        <dbReference type="Proteomes" id="UP001500742"/>
    </source>
</evidence>
<comment type="caution">
    <text evidence="1">The sequence shown here is derived from an EMBL/GenBank/DDBJ whole genome shotgun (WGS) entry which is preliminary data.</text>
</comment>
<evidence type="ECO:0000313" key="1">
    <source>
        <dbReference type="EMBL" id="GAA3958333.1"/>
    </source>
</evidence>
<dbReference type="InterPro" id="IPR016024">
    <property type="entry name" value="ARM-type_fold"/>
</dbReference>
<proteinExistence type="predicted"/>
<dbReference type="Proteomes" id="UP001500742">
    <property type="component" value="Unassembled WGS sequence"/>
</dbReference>
<keyword evidence="2" id="KW-1185">Reference proteome</keyword>
<sequence>MLELSRILKEQQFALRDIIDITFHPDKAVSFRAVWILENVFLTDPESYLPDLHYLIGRFKDVKHQSCMRHYAKIIMHITEPDVPASLQIKLKEIDFEPVVEQLFDWMINPKTKVAVKIFAGRALFNLKDAFPWIKEELAAQFEFLMRDGSPGIQSRGKKILKEIGK</sequence>
<protein>
    <recommendedName>
        <fullName evidence="3">Adenylosuccinate lyase</fullName>
    </recommendedName>
</protein>
<accession>A0ABP7P210</accession>
<organism evidence="1 2">
    <name type="scientific">Mucilaginibacter dorajii</name>
    <dbReference type="NCBI Taxonomy" id="692994"/>
    <lineage>
        <taxon>Bacteria</taxon>
        <taxon>Pseudomonadati</taxon>
        <taxon>Bacteroidota</taxon>
        <taxon>Sphingobacteriia</taxon>
        <taxon>Sphingobacteriales</taxon>
        <taxon>Sphingobacteriaceae</taxon>
        <taxon>Mucilaginibacter</taxon>
    </lineage>
</organism>
<evidence type="ECO:0008006" key="3">
    <source>
        <dbReference type="Google" id="ProtNLM"/>
    </source>
</evidence>
<dbReference type="EMBL" id="BAAAZC010000003">
    <property type="protein sequence ID" value="GAA3958333.1"/>
    <property type="molecule type" value="Genomic_DNA"/>
</dbReference>